<name>A0ABR2YDX2_9CHLO</name>
<sequence length="260" mass="28729">MGLVKFCTALDSHQHVHKGFQEHQCAYSKRWSIGRQTPLHRKPSELYNRAQGDTVLQSAAKEQLPPWLLGFQCNERYLKWGDSAQTQLLKIYAARELGKDVGWVDEQLAILTDILPDLVSKLSRMKASLLLALVRDTQAIANKMVQLKALLPSLNASVLVADCPSLLLSHDIQIIETNLIKFRGTLEGRTDVESLVEREPLLLLADVDALVAEAERLLPSGQDPVSYLVANPGTLLDMQQAGLPSAIDGNLWTESSGSEL</sequence>
<dbReference type="Proteomes" id="UP001491310">
    <property type="component" value="Unassembled WGS sequence"/>
</dbReference>
<dbReference type="EMBL" id="JALJOT010000014">
    <property type="protein sequence ID" value="KAK9903319.1"/>
    <property type="molecule type" value="Genomic_DNA"/>
</dbReference>
<protein>
    <submittedName>
        <fullName evidence="1">Uncharacterized protein</fullName>
    </submittedName>
</protein>
<proteinExistence type="predicted"/>
<evidence type="ECO:0000313" key="2">
    <source>
        <dbReference type="Proteomes" id="UP001491310"/>
    </source>
</evidence>
<comment type="caution">
    <text evidence="1">The sequence shown here is derived from an EMBL/GenBank/DDBJ whole genome shotgun (WGS) entry which is preliminary data.</text>
</comment>
<accession>A0ABR2YDX2</accession>
<gene>
    <name evidence="1" type="ORF">WJX75_002743</name>
</gene>
<evidence type="ECO:0000313" key="1">
    <source>
        <dbReference type="EMBL" id="KAK9903319.1"/>
    </source>
</evidence>
<organism evidence="1 2">
    <name type="scientific">Coccomyxa subellipsoidea</name>
    <dbReference type="NCBI Taxonomy" id="248742"/>
    <lineage>
        <taxon>Eukaryota</taxon>
        <taxon>Viridiplantae</taxon>
        <taxon>Chlorophyta</taxon>
        <taxon>core chlorophytes</taxon>
        <taxon>Trebouxiophyceae</taxon>
        <taxon>Trebouxiophyceae incertae sedis</taxon>
        <taxon>Coccomyxaceae</taxon>
        <taxon>Coccomyxa</taxon>
    </lineage>
</organism>
<reference evidence="1 2" key="1">
    <citation type="journal article" date="2024" name="Nat. Commun.">
        <title>Phylogenomics reveals the evolutionary origins of lichenization in chlorophyte algae.</title>
        <authorList>
            <person name="Puginier C."/>
            <person name="Libourel C."/>
            <person name="Otte J."/>
            <person name="Skaloud P."/>
            <person name="Haon M."/>
            <person name="Grisel S."/>
            <person name="Petersen M."/>
            <person name="Berrin J.G."/>
            <person name="Delaux P.M."/>
            <person name="Dal Grande F."/>
            <person name="Keller J."/>
        </authorList>
    </citation>
    <scope>NUCLEOTIDE SEQUENCE [LARGE SCALE GENOMIC DNA]</scope>
    <source>
        <strain evidence="1 2">SAG 216-7</strain>
    </source>
</reference>
<keyword evidence="2" id="KW-1185">Reference proteome</keyword>